<evidence type="ECO:0000256" key="4">
    <source>
        <dbReference type="ARBA" id="ARBA00051722"/>
    </source>
</evidence>
<evidence type="ECO:0000313" key="6">
    <source>
        <dbReference type="EMBL" id="KRL92173.1"/>
    </source>
</evidence>
<dbReference type="AlphaFoldDB" id="A0A0R1UFQ1"/>
<evidence type="ECO:0000256" key="3">
    <source>
        <dbReference type="ARBA" id="ARBA00022912"/>
    </source>
</evidence>
<dbReference type="GO" id="GO:0030145">
    <property type="term" value="F:manganese ion binding"/>
    <property type="evidence" value="ECO:0007669"/>
    <property type="project" value="UniProtKB-UniRule"/>
</dbReference>
<protein>
    <recommendedName>
        <fullName evidence="5">Tyrosine-protein phosphatase</fullName>
        <ecNumber evidence="5">3.1.3.48</ecNumber>
    </recommendedName>
</protein>
<dbReference type="RefSeq" id="WP_056953616.1">
    <property type="nucleotide sequence ID" value="NZ_AZFK01000008.1"/>
</dbReference>
<comment type="caution">
    <text evidence="6">The sequence shown here is derived from an EMBL/GenBank/DDBJ whole genome shotgun (WGS) entry which is preliminary data.</text>
</comment>
<dbReference type="InterPro" id="IPR016667">
    <property type="entry name" value="Caps_polysacc_synth_CpsB/CapC"/>
</dbReference>
<sequence>MGLIDLHCHLLPGLDDGSPDLETSLKLAQDAVNDGVSHAVVTPHHLNGRYVNHKAEVLKATKSFQQALKYYKIPLTVFAGQEVRLSDRIIPALEDDDILFTDADGKYMLLEFPSSEVPNYAKSVIFQLQQRGITPMIVHPERNKQILNKPELLADFLQNGCLTQLTASSYLGTFGKEIEKVTTQFIQAGQGTILASDAHALSHREYELGEGLAKLAKQFGQDVADQYQANAKALINGDLVTMHWRPLKKKKKFLGLF</sequence>
<dbReference type="EMBL" id="AZFK01000008">
    <property type="protein sequence ID" value="KRL92173.1"/>
    <property type="molecule type" value="Genomic_DNA"/>
</dbReference>
<evidence type="ECO:0000256" key="5">
    <source>
        <dbReference type="PIRNR" id="PIRNR016557"/>
    </source>
</evidence>
<dbReference type="SUPFAM" id="SSF89550">
    <property type="entry name" value="PHP domain-like"/>
    <property type="match status" value="1"/>
</dbReference>
<accession>A0A0R1UFQ1</accession>
<dbReference type="PIRSF" id="PIRSF016557">
    <property type="entry name" value="Caps_synth_CpsB"/>
    <property type="match status" value="1"/>
</dbReference>
<dbReference type="InterPro" id="IPR016195">
    <property type="entry name" value="Pol/histidinol_Pase-like"/>
</dbReference>
<evidence type="ECO:0000313" key="7">
    <source>
        <dbReference type="Proteomes" id="UP000050816"/>
    </source>
</evidence>
<proteinExistence type="inferred from homology"/>
<evidence type="ECO:0000256" key="2">
    <source>
        <dbReference type="ARBA" id="ARBA00022801"/>
    </source>
</evidence>
<evidence type="ECO:0000256" key="1">
    <source>
        <dbReference type="ARBA" id="ARBA00005750"/>
    </source>
</evidence>
<name>A0A0R1UFQ1_9LACO</name>
<dbReference type="PANTHER" id="PTHR39181">
    <property type="entry name" value="TYROSINE-PROTEIN PHOSPHATASE YWQE"/>
    <property type="match status" value="1"/>
</dbReference>
<reference evidence="6 7" key="1">
    <citation type="journal article" date="2015" name="Genome Announc.">
        <title>Expanding the biotechnology potential of lactobacilli through comparative genomics of 213 strains and associated genera.</title>
        <authorList>
            <person name="Sun Z."/>
            <person name="Harris H.M."/>
            <person name="McCann A."/>
            <person name="Guo C."/>
            <person name="Argimon S."/>
            <person name="Zhang W."/>
            <person name="Yang X."/>
            <person name="Jeffery I.B."/>
            <person name="Cooney J.C."/>
            <person name="Kagawa T.F."/>
            <person name="Liu W."/>
            <person name="Song Y."/>
            <person name="Salvetti E."/>
            <person name="Wrobel A."/>
            <person name="Rasinkangas P."/>
            <person name="Parkhill J."/>
            <person name="Rea M.C."/>
            <person name="O'Sullivan O."/>
            <person name="Ritari J."/>
            <person name="Douillard F.P."/>
            <person name="Paul Ross R."/>
            <person name="Yang R."/>
            <person name="Briner A.E."/>
            <person name="Felis G.E."/>
            <person name="de Vos W.M."/>
            <person name="Barrangou R."/>
            <person name="Klaenhammer T.R."/>
            <person name="Caufield P.W."/>
            <person name="Cui Y."/>
            <person name="Zhang H."/>
            <person name="O'Toole P.W."/>
        </authorList>
    </citation>
    <scope>NUCLEOTIDE SEQUENCE [LARGE SCALE GENOMIC DNA]</scope>
    <source>
        <strain evidence="6 7">DSM 15946</strain>
    </source>
</reference>
<comment type="similarity">
    <text evidence="1 5">Belongs to the metallo-dependent hydrolases superfamily. CpsB/CapC family.</text>
</comment>
<dbReference type="Proteomes" id="UP000050816">
    <property type="component" value="Unassembled WGS sequence"/>
</dbReference>
<dbReference type="PATRIC" id="fig|1423760.3.peg.86"/>
<dbReference type="Pfam" id="PF19567">
    <property type="entry name" value="CpsB_CapC"/>
    <property type="match status" value="1"/>
</dbReference>
<dbReference type="PANTHER" id="PTHR39181:SF1">
    <property type="entry name" value="TYROSINE-PROTEIN PHOSPHATASE YWQE"/>
    <property type="match status" value="1"/>
</dbReference>
<dbReference type="EC" id="3.1.3.48" evidence="5"/>
<keyword evidence="3 5" id="KW-0904">Protein phosphatase</keyword>
<dbReference type="GO" id="GO:0004725">
    <property type="term" value="F:protein tyrosine phosphatase activity"/>
    <property type="evidence" value="ECO:0007669"/>
    <property type="project" value="UniProtKB-UniRule"/>
</dbReference>
<comment type="catalytic activity">
    <reaction evidence="4 5">
        <text>O-phospho-L-tyrosyl-[protein] + H2O = L-tyrosyl-[protein] + phosphate</text>
        <dbReference type="Rhea" id="RHEA:10684"/>
        <dbReference type="Rhea" id="RHEA-COMP:10136"/>
        <dbReference type="Rhea" id="RHEA-COMP:20101"/>
        <dbReference type="ChEBI" id="CHEBI:15377"/>
        <dbReference type="ChEBI" id="CHEBI:43474"/>
        <dbReference type="ChEBI" id="CHEBI:46858"/>
        <dbReference type="ChEBI" id="CHEBI:61978"/>
        <dbReference type="EC" id="3.1.3.48"/>
    </reaction>
</comment>
<gene>
    <name evidence="6" type="ORF">FC43_GL000080</name>
</gene>
<organism evidence="6 7">
    <name type="scientific">Limosilactobacillus ingluviei DSM 15946</name>
    <dbReference type="NCBI Taxonomy" id="1423760"/>
    <lineage>
        <taxon>Bacteria</taxon>
        <taxon>Bacillati</taxon>
        <taxon>Bacillota</taxon>
        <taxon>Bacilli</taxon>
        <taxon>Lactobacillales</taxon>
        <taxon>Lactobacillaceae</taxon>
        <taxon>Limosilactobacillus</taxon>
    </lineage>
</organism>
<dbReference type="Gene3D" id="3.20.20.140">
    <property type="entry name" value="Metal-dependent hydrolases"/>
    <property type="match status" value="1"/>
</dbReference>
<keyword evidence="2 5" id="KW-0378">Hydrolase</keyword>